<dbReference type="OrthoDB" id="416752at2759"/>
<feature type="domain" description="Nucleoside phosphorylase" evidence="1">
    <location>
        <begin position="31"/>
        <end position="265"/>
    </location>
</feature>
<dbReference type="PANTHER" id="PTHR43691">
    <property type="entry name" value="URIDINE PHOSPHORYLASE"/>
    <property type="match status" value="1"/>
</dbReference>
<dbReference type="Gene3D" id="3.40.50.1580">
    <property type="entry name" value="Nucleoside phosphorylase domain"/>
    <property type="match status" value="1"/>
</dbReference>
<protein>
    <submittedName>
        <fullName evidence="2">Purine and uridine phosphorylase</fullName>
    </submittedName>
</protein>
<dbReference type="InterPro" id="IPR035994">
    <property type="entry name" value="Nucleoside_phosphorylase_sf"/>
</dbReference>
<dbReference type="AlphaFoldDB" id="A0A0D7AVQ5"/>
<dbReference type="GO" id="GO:0005829">
    <property type="term" value="C:cytosol"/>
    <property type="evidence" value="ECO:0007669"/>
    <property type="project" value="TreeGrafter"/>
</dbReference>
<dbReference type="EMBL" id="KN880966">
    <property type="protein sequence ID" value="KIY61356.1"/>
    <property type="molecule type" value="Genomic_DNA"/>
</dbReference>
<proteinExistence type="predicted"/>
<dbReference type="STRING" id="1314674.A0A0D7AVQ5"/>
<dbReference type="GO" id="GO:0006218">
    <property type="term" value="P:uridine catabolic process"/>
    <property type="evidence" value="ECO:0007669"/>
    <property type="project" value="TreeGrafter"/>
</dbReference>
<accession>A0A0D7AVQ5</accession>
<dbReference type="InterPro" id="IPR000845">
    <property type="entry name" value="Nucleoside_phosphorylase_d"/>
</dbReference>
<gene>
    <name evidence="2" type="ORF">CYLTODRAFT_427572</name>
</gene>
<evidence type="ECO:0000313" key="3">
    <source>
        <dbReference type="Proteomes" id="UP000054007"/>
    </source>
</evidence>
<name>A0A0D7AVQ5_9AGAR</name>
<dbReference type="GO" id="GO:0004850">
    <property type="term" value="F:uridine phosphorylase activity"/>
    <property type="evidence" value="ECO:0007669"/>
    <property type="project" value="TreeGrafter"/>
</dbReference>
<dbReference type="SUPFAM" id="SSF53167">
    <property type="entry name" value="Purine and uridine phosphorylases"/>
    <property type="match status" value="1"/>
</dbReference>
<dbReference type="Pfam" id="PF01048">
    <property type="entry name" value="PNP_UDP_1"/>
    <property type="match status" value="1"/>
</dbReference>
<evidence type="ECO:0000259" key="1">
    <source>
        <dbReference type="Pfam" id="PF01048"/>
    </source>
</evidence>
<dbReference type="Proteomes" id="UP000054007">
    <property type="component" value="Unassembled WGS sequence"/>
</dbReference>
<reference evidence="2 3" key="1">
    <citation type="journal article" date="2015" name="Fungal Genet. Biol.">
        <title>Evolution of novel wood decay mechanisms in Agaricales revealed by the genome sequences of Fistulina hepatica and Cylindrobasidium torrendii.</title>
        <authorList>
            <person name="Floudas D."/>
            <person name="Held B.W."/>
            <person name="Riley R."/>
            <person name="Nagy L.G."/>
            <person name="Koehler G."/>
            <person name="Ransdell A.S."/>
            <person name="Younus H."/>
            <person name="Chow J."/>
            <person name="Chiniquy J."/>
            <person name="Lipzen A."/>
            <person name="Tritt A."/>
            <person name="Sun H."/>
            <person name="Haridas S."/>
            <person name="LaButti K."/>
            <person name="Ohm R.A."/>
            <person name="Kues U."/>
            <person name="Blanchette R.A."/>
            <person name="Grigoriev I.V."/>
            <person name="Minto R.E."/>
            <person name="Hibbett D.S."/>
        </authorList>
    </citation>
    <scope>NUCLEOTIDE SEQUENCE [LARGE SCALE GENOMIC DNA]</scope>
    <source>
        <strain evidence="2 3">FP15055 ss-10</strain>
    </source>
</reference>
<organism evidence="2 3">
    <name type="scientific">Cylindrobasidium torrendii FP15055 ss-10</name>
    <dbReference type="NCBI Taxonomy" id="1314674"/>
    <lineage>
        <taxon>Eukaryota</taxon>
        <taxon>Fungi</taxon>
        <taxon>Dikarya</taxon>
        <taxon>Basidiomycota</taxon>
        <taxon>Agaricomycotina</taxon>
        <taxon>Agaricomycetes</taxon>
        <taxon>Agaricomycetidae</taxon>
        <taxon>Agaricales</taxon>
        <taxon>Marasmiineae</taxon>
        <taxon>Physalacriaceae</taxon>
        <taxon>Cylindrobasidium</taxon>
    </lineage>
</organism>
<dbReference type="CDD" id="cd17769">
    <property type="entry name" value="NP_TgUP-like"/>
    <property type="match status" value="1"/>
</dbReference>
<sequence length="320" mass="34465">MKDHMVDANFPKTADGRVYHLGTGSGDFANRIITVGSHPRARLLASFLNKNPAPLVIESERGFLTITGWYTPRVHPDEDGPPPSPTRLSIISIGMGFPNMDFFVREARECLPPSSDMLVVRFGSCGGIATTTSSSKGMGTGIGVGTVVVPASCVSIVRNVDYYGFGGEGGEDEVPYWISRPVQGDAGLREAVLEALEEDASPGGEPRAVVGTKINAAADGFYASQGRATGWPDANEGILAELERRGVESLEMETHQLFHLARAWNSAKGVQGKIRVAAAQMVFADRQTRAFIAPNDVKQKEAWAGRVLLDVMARFEVEEE</sequence>
<dbReference type="PANTHER" id="PTHR43691:SF14">
    <property type="entry name" value="URIDINE PHOSPHORYLASE"/>
    <property type="match status" value="1"/>
</dbReference>
<evidence type="ECO:0000313" key="2">
    <source>
        <dbReference type="EMBL" id="KIY61356.1"/>
    </source>
</evidence>
<keyword evidence="3" id="KW-1185">Reference proteome</keyword>